<evidence type="ECO:0000313" key="11">
    <source>
        <dbReference type="EMBL" id="MBA4537156.1"/>
    </source>
</evidence>
<evidence type="ECO:0000256" key="3">
    <source>
        <dbReference type="ARBA" id="ARBA00011270"/>
    </source>
</evidence>
<dbReference type="PANTHER" id="PTHR43406">
    <property type="entry name" value="TRYPTOPHAN SYNTHASE, ALPHA CHAIN"/>
    <property type="match status" value="1"/>
</dbReference>
<keyword evidence="7 9" id="KW-0456">Lyase</keyword>
<evidence type="ECO:0000313" key="14">
    <source>
        <dbReference type="Proteomes" id="UP000570010"/>
    </source>
</evidence>
<dbReference type="HAMAP" id="MF_00131">
    <property type="entry name" value="Trp_synth_alpha"/>
    <property type="match status" value="1"/>
</dbReference>
<dbReference type="InterPro" id="IPR002028">
    <property type="entry name" value="Trp_synthase_suA"/>
</dbReference>
<dbReference type="Proteomes" id="UP000472971">
    <property type="component" value="Unassembled WGS sequence"/>
</dbReference>
<comment type="function">
    <text evidence="1 9">The alpha subunit is responsible for the aldol cleavage of indoleglycerol phosphate to indole and glyceraldehyde 3-phosphate.</text>
</comment>
<keyword evidence="4 9" id="KW-0028">Amino-acid biosynthesis</keyword>
<reference evidence="12 13" key="1">
    <citation type="submission" date="2020-02" db="EMBL/GenBank/DDBJ databases">
        <title>Bacillus aquiflavi sp. nov., isolated from yellow water of strong flavor Chinese baijiu in Yibin region of China.</title>
        <authorList>
            <person name="Xie J."/>
        </authorList>
    </citation>
    <scope>NUCLEOTIDE SEQUENCE [LARGE SCALE GENOMIC DNA]</scope>
    <source>
        <strain evidence="12 13">3H-10</strain>
    </source>
</reference>
<dbReference type="FunFam" id="3.20.20.70:FF:000037">
    <property type="entry name" value="Tryptophan synthase alpha chain"/>
    <property type="match status" value="1"/>
</dbReference>
<sequence length="261" mass="28708">MNKLKERFNKLLQVGEKAFVPYIMAGSSGLEKFKEQLLFLQKSGVTAVEVGIPFSDPAADGETIQKAGKRALEQYGVTLEGVLNFLQEMKNEVTIPIVIMSYVNPIYRLGVEHFINLAQKSGIAGCIIPDLPLEEEEMMTPQLEAAGIELVRLVTLTSSEERIKQIAERGNGFLYAVTVTGITGIRRSFHDQFASYLNKVKQLSPIPVLAGFGISTSEQVSEACEYCDGVIVGSKIIELFERDDFASIVELIEAVNVKTPS</sequence>
<evidence type="ECO:0000256" key="4">
    <source>
        <dbReference type="ARBA" id="ARBA00022605"/>
    </source>
</evidence>
<feature type="active site" description="Proton acceptor" evidence="9">
    <location>
        <position position="60"/>
    </location>
</feature>
<dbReference type="CDD" id="cd04724">
    <property type="entry name" value="Tryptophan_synthase_alpha"/>
    <property type="match status" value="1"/>
</dbReference>
<dbReference type="PANTHER" id="PTHR43406:SF1">
    <property type="entry name" value="TRYPTOPHAN SYNTHASE ALPHA CHAIN, CHLOROPLASTIC"/>
    <property type="match status" value="1"/>
</dbReference>
<reference evidence="11 14" key="2">
    <citation type="submission" date="2020-07" db="EMBL/GenBank/DDBJ databases">
        <authorList>
            <person name="Feng H."/>
        </authorList>
    </citation>
    <scope>NUCLEOTIDE SEQUENCE [LARGE SCALE GENOMIC DNA]</scope>
    <source>
        <strain evidence="11">S-12</strain>
        <strain evidence="14">s-12</strain>
    </source>
</reference>
<dbReference type="NCBIfam" id="TIGR00262">
    <property type="entry name" value="trpA"/>
    <property type="match status" value="1"/>
</dbReference>
<dbReference type="Proteomes" id="UP000570010">
    <property type="component" value="Unassembled WGS sequence"/>
</dbReference>
<dbReference type="EMBL" id="JAAIWN010000034">
    <property type="protein sequence ID" value="NEY82431.1"/>
    <property type="molecule type" value="Genomic_DNA"/>
</dbReference>
<evidence type="ECO:0000256" key="9">
    <source>
        <dbReference type="HAMAP-Rule" id="MF_00131"/>
    </source>
</evidence>
<feature type="active site" description="Proton acceptor" evidence="9">
    <location>
        <position position="49"/>
    </location>
</feature>
<dbReference type="InterPro" id="IPR013785">
    <property type="entry name" value="Aldolase_TIM"/>
</dbReference>
<comment type="subunit">
    <text evidence="3 9">Tetramer of two alpha and two beta chains.</text>
</comment>
<dbReference type="RefSeq" id="WP_163242839.1">
    <property type="nucleotide sequence ID" value="NZ_JAAIWN010000034.1"/>
</dbReference>
<evidence type="ECO:0000256" key="7">
    <source>
        <dbReference type="ARBA" id="ARBA00023239"/>
    </source>
</evidence>
<dbReference type="InterPro" id="IPR011060">
    <property type="entry name" value="RibuloseP-bd_barrel"/>
</dbReference>
<evidence type="ECO:0000313" key="12">
    <source>
        <dbReference type="EMBL" id="NEY82431.1"/>
    </source>
</evidence>
<keyword evidence="5 9" id="KW-0822">Tryptophan biosynthesis</keyword>
<accession>A0A6B3W3J5</accession>
<comment type="caution">
    <text evidence="12">The sequence shown here is derived from an EMBL/GenBank/DDBJ whole genome shotgun (WGS) entry which is preliminary data.</text>
</comment>
<organism evidence="12 13">
    <name type="scientific">Bacillus aquiflavi</name>
    <dbReference type="NCBI Taxonomy" id="2672567"/>
    <lineage>
        <taxon>Bacteria</taxon>
        <taxon>Bacillati</taxon>
        <taxon>Bacillota</taxon>
        <taxon>Bacilli</taxon>
        <taxon>Bacillales</taxon>
        <taxon>Bacillaceae</taxon>
        <taxon>Bacillus</taxon>
    </lineage>
</organism>
<evidence type="ECO:0000256" key="1">
    <source>
        <dbReference type="ARBA" id="ARBA00003365"/>
    </source>
</evidence>
<evidence type="ECO:0000256" key="5">
    <source>
        <dbReference type="ARBA" id="ARBA00022822"/>
    </source>
</evidence>
<evidence type="ECO:0000256" key="10">
    <source>
        <dbReference type="RuleBase" id="RU003662"/>
    </source>
</evidence>
<dbReference type="SUPFAM" id="SSF51366">
    <property type="entry name" value="Ribulose-phoshate binding barrel"/>
    <property type="match status" value="1"/>
</dbReference>
<dbReference type="GO" id="GO:0005829">
    <property type="term" value="C:cytosol"/>
    <property type="evidence" value="ECO:0007669"/>
    <property type="project" value="TreeGrafter"/>
</dbReference>
<evidence type="ECO:0000256" key="6">
    <source>
        <dbReference type="ARBA" id="ARBA00023141"/>
    </source>
</evidence>
<dbReference type="GO" id="GO:0004834">
    <property type="term" value="F:tryptophan synthase activity"/>
    <property type="evidence" value="ECO:0007669"/>
    <property type="project" value="UniProtKB-UniRule"/>
</dbReference>
<dbReference type="Pfam" id="PF00290">
    <property type="entry name" value="Trp_syntA"/>
    <property type="match status" value="1"/>
</dbReference>
<dbReference type="UniPathway" id="UPA00035">
    <property type="reaction ID" value="UER00044"/>
</dbReference>
<keyword evidence="6 9" id="KW-0057">Aromatic amino acid biosynthesis</keyword>
<dbReference type="EC" id="4.2.1.20" evidence="9"/>
<gene>
    <name evidence="9" type="primary">trpA</name>
    <name evidence="12" type="ORF">G4D64_13175</name>
    <name evidence="11" type="ORF">H1Z61_08365</name>
</gene>
<keyword evidence="13" id="KW-1185">Reference proteome</keyword>
<protein>
    <recommendedName>
        <fullName evidence="9">Tryptophan synthase alpha chain</fullName>
        <ecNumber evidence="9">4.2.1.20</ecNumber>
    </recommendedName>
</protein>
<evidence type="ECO:0000313" key="13">
    <source>
        <dbReference type="Proteomes" id="UP000472971"/>
    </source>
</evidence>
<dbReference type="Gene3D" id="3.20.20.70">
    <property type="entry name" value="Aldolase class I"/>
    <property type="match status" value="1"/>
</dbReference>
<proteinExistence type="inferred from homology"/>
<dbReference type="EMBL" id="JACEIO010000016">
    <property type="protein sequence ID" value="MBA4537156.1"/>
    <property type="molecule type" value="Genomic_DNA"/>
</dbReference>
<evidence type="ECO:0000256" key="8">
    <source>
        <dbReference type="ARBA" id="ARBA00049047"/>
    </source>
</evidence>
<comment type="pathway">
    <text evidence="2 9">Amino-acid biosynthesis; L-tryptophan biosynthesis; L-tryptophan from chorismate: step 5/5.</text>
</comment>
<comment type="catalytic activity">
    <reaction evidence="8 9">
        <text>(1S,2R)-1-C-(indol-3-yl)glycerol 3-phosphate + L-serine = D-glyceraldehyde 3-phosphate + L-tryptophan + H2O</text>
        <dbReference type="Rhea" id="RHEA:10532"/>
        <dbReference type="ChEBI" id="CHEBI:15377"/>
        <dbReference type="ChEBI" id="CHEBI:33384"/>
        <dbReference type="ChEBI" id="CHEBI:57912"/>
        <dbReference type="ChEBI" id="CHEBI:58866"/>
        <dbReference type="ChEBI" id="CHEBI:59776"/>
        <dbReference type="EC" id="4.2.1.20"/>
    </reaction>
</comment>
<comment type="similarity">
    <text evidence="9 10">Belongs to the TrpA family.</text>
</comment>
<evidence type="ECO:0000256" key="2">
    <source>
        <dbReference type="ARBA" id="ARBA00004733"/>
    </source>
</evidence>
<name>A0A6B3W3J5_9BACI</name>
<dbReference type="AlphaFoldDB" id="A0A6B3W3J5"/>